<dbReference type="EC" id="3.1.1.29" evidence="1 7"/>
<keyword evidence="7" id="KW-0963">Cytoplasm</keyword>
<comment type="function">
    <text evidence="7">Catalyzes the release of premature peptidyl moieties from peptidyl-tRNA molecules trapped in stalled 50S ribosomal subunits, and thus maintains levels of free tRNAs and 50S ribosomes.</text>
</comment>
<dbReference type="AlphaFoldDB" id="A0A5B9PBD1"/>
<protein>
    <recommendedName>
        <fullName evidence="6 7">Peptidyl-tRNA hydrolase</fullName>
        <shortName evidence="7">Pth</shortName>
        <ecNumber evidence="1 7">3.1.1.29</ecNumber>
    </recommendedName>
</protein>
<dbReference type="InterPro" id="IPR018171">
    <property type="entry name" value="Pept_tRNA_hydro_CS"/>
</dbReference>
<dbReference type="GO" id="GO:0072344">
    <property type="term" value="P:rescue of stalled ribosome"/>
    <property type="evidence" value="ECO:0007669"/>
    <property type="project" value="UniProtKB-UniRule"/>
</dbReference>
<dbReference type="NCBIfam" id="TIGR00447">
    <property type="entry name" value="pth"/>
    <property type="match status" value="1"/>
</dbReference>
<dbReference type="KEGG" id="mff:MFFC18_23860"/>
<comment type="similarity">
    <text evidence="5 7 9">Belongs to the PTH family.</text>
</comment>
<evidence type="ECO:0000256" key="6">
    <source>
        <dbReference type="ARBA" id="ARBA00050038"/>
    </source>
</evidence>
<comment type="subunit">
    <text evidence="7">Monomer.</text>
</comment>
<dbReference type="Proteomes" id="UP000322214">
    <property type="component" value="Chromosome"/>
</dbReference>
<accession>A0A5B9PBD1</accession>
<dbReference type="HAMAP" id="MF_00083">
    <property type="entry name" value="Pept_tRNA_hydro_bact"/>
    <property type="match status" value="1"/>
</dbReference>
<evidence type="ECO:0000256" key="2">
    <source>
        <dbReference type="ARBA" id="ARBA00022555"/>
    </source>
</evidence>
<dbReference type="GO" id="GO:0005737">
    <property type="term" value="C:cytoplasm"/>
    <property type="evidence" value="ECO:0007669"/>
    <property type="project" value="UniProtKB-SubCell"/>
</dbReference>
<feature type="site" description="Discriminates between blocked and unblocked aminoacyl-tRNA" evidence="7">
    <location>
        <position position="31"/>
    </location>
</feature>
<dbReference type="EMBL" id="CP042912">
    <property type="protein sequence ID" value="QEG22505.1"/>
    <property type="molecule type" value="Genomic_DNA"/>
</dbReference>
<keyword evidence="3 7" id="KW-0378">Hydrolase</keyword>
<dbReference type="PANTHER" id="PTHR17224:SF1">
    <property type="entry name" value="PEPTIDYL-TRNA HYDROLASE"/>
    <property type="match status" value="1"/>
</dbReference>
<feature type="region of interest" description="Disordered" evidence="10">
    <location>
        <begin position="206"/>
        <end position="238"/>
    </location>
</feature>
<evidence type="ECO:0000313" key="11">
    <source>
        <dbReference type="EMBL" id="QEG22505.1"/>
    </source>
</evidence>
<evidence type="ECO:0000256" key="1">
    <source>
        <dbReference type="ARBA" id="ARBA00013260"/>
    </source>
</evidence>
<dbReference type="CDD" id="cd00462">
    <property type="entry name" value="PTH"/>
    <property type="match status" value="1"/>
</dbReference>
<dbReference type="FunFam" id="3.40.50.1470:FF:000001">
    <property type="entry name" value="Peptidyl-tRNA hydrolase"/>
    <property type="match status" value="1"/>
</dbReference>
<comment type="catalytic activity">
    <reaction evidence="7 8">
        <text>an N-acyl-L-alpha-aminoacyl-tRNA + H2O = an N-acyl-L-amino acid + a tRNA + H(+)</text>
        <dbReference type="Rhea" id="RHEA:54448"/>
        <dbReference type="Rhea" id="RHEA-COMP:10123"/>
        <dbReference type="Rhea" id="RHEA-COMP:13883"/>
        <dbReference type="ChEBI" id="CHEBI:15377"/>
        <dbReference type="ChEBI" id="CHEBI:15378"/>
        <dbReference type="ChEBI" id="CHEBI:59874"/>
        <dbReference type="ChEBI" id="CHEBI:78442"/>
        <dbReference type="ChEBI" id="CHEBI:138191"/>
        <dbReference type="EC" id="3.1.1.29"/>
    </reaction>
</comment>
<evidence type="ECO:0000256" key="3">
    <source>
        <dbReference type="ARBA" id="ARBA00022801"/>
    </source>
</evidence>
<evidence type="ECO:0000256" key="4">
    <source>
        <dbReference type="ARBA" id="ARBA00022884"/>
    </source>
</evidence>
<gene>
    <name evidence="7 11" type="primary">pth</name>
    <name evidence="11" type="ORF">MFFC18_23860</name>
</gene>
<dbReference type="PANTHER" id="PTHR17224">
    <property type="entry name" value="PEPTIDYL-TRNA HYDROLASE"/>
    <property type="match status" value="1"/>
</dbReference>
<evidence type="ECO:0000256" key="8">
    <source>
        <dbReference type="RuleBase" id="RU000673"/>
    </source>
</evidence>
<dbReference type="GO" id="GO:0006515">
    <property type="term" value="P:protein quality control for misfolded or incompletely synthesized proteins"/>
    <property type="evidence" value="ECO:0007669"/>
    <property type="project" value="UniProtKB-UniRule"/>
</dbReference>
<sequence length="238" mass="26404">MAFRKLLNLFRSSRDSTTEFDSMKIVVGLGNPGAKYNATRHNVGFDVIDALVERHAFGARAKSKFNANVNEVMIGMTKVVLLSPLTYMNLSGQSVRAAIDFFKLDLKDLMVICDDLNLDVGRIRIRAKGSAGGQNGIKDIINRLGSQEFPRLRLGIGRPPANWDTADYVLGKFDEHDQVLIGDSVRQAVKACEFWIENDVQATMNRFNADPSAKPKKKQKPGKKPADTQSDTENKSTD</sequence>
<feature type="binding site" evidence="7">
    <location>
        <position position="36"/>
    </location>
    <ligand>
        <name>tRNA</name>
        <dbReference type="ChEBI" id="CHEBI:17843"/>
    </ligand>
</feature>
<comment type="function">
    <text evidence="7">Hydrolyzes ribosome-free peptidyl-tRNAs (with 1 or more amino acids incorporated), which drop off the ribosome during protein synthesis, or as a result of ribosome stalling.</text>
</comment>
<dbReference type="PROSITE" id="PS01195">
    <property type="entry name" value="PEPT_TRNA_HYDROL_1"/>
    <property type="match status" value="1"/>
</dbReference>
<evidence type="ECO:0000313" key="12">
    <source>
        <dbReference type="Proteomes" id="UP000322214"/>
    </source>
</evidence>
<feature type="compositionally biased region" description="Basic residues" evidence="10">
    <location>
        <begin position="214"/>
        <end position="223"/>
    </location>
</feature>
<name>A0A5B9PBD1_9BACT</name>
<dbReference type="Pfam" id="PF01195">
    <property type="entry name" value="Pept_tRNA_hydro"/>
    <property type="match status" value="1"/>
</dbReference>
<keyword evidence="12" id="KW-1185">Reference proteome</keyword>
<reference evidence="11 12" key="1">
    <citation type="submission" date="2019-08" db="EMBL/GenBank/DDBJ databases">
        <title>Deep-cultivation of Planctomycetes and their phenomic and genomic characterization uncovers novel biology.</title>
        <authorList>
            <person name="Wiegand S."/>
            <person name="Jogler M."/>
            <person name="Boedeker C."/>
            <person name="Pinto D."/>
            <person name="Vollmers J."/>
            <person name="Rivas-Marin E."/>
            <person name="Kohn T."/>
            <person name="Peeters S.H."/>
            <person name="Heuer A."/>
            <person name="Rast P."/>
            <person name="Oberbeckmann S."/>
            <person name="Bunk B."/>
            <person name="Jeske O."/>
            <person name="Meyerdierks A."/>
            <person name="Storesund J.E."/>
            <person name="Kallscheuer N."/>
            <person name="Luecker S."/>
            <person name="Lage O.M."/>
            <person name="Pohl T."/>
            <person name="Merkel B.J."/>
            <person name="Hornburger P."/>
            <person name="Mueller R.-W."/>
            <person name="Bruemmer F."/>
            <person name="Labrenz M."/>
            <person name="Spormann A.M."/>
            <person name="Op den Camp H."/>
            <person name="Overmann J."/>
            <person name="Amann R."/>
            <person name="Jetten M.S.M."/>
            <person name="Mascher T."/>
            <person name="Medema M.H."/>
            <person name="Devos D.P."/>
            <person name="Kaster A.-K."/>
            <person name="Ovreas L."/>
            <person name="Rohde M."/>
            <person name="Galperin M.Y."/>
            <person name="Jogler C."/>
        </authorList>
    </citation>
    <scope>NUCLEOTIDE SEQUENCE [LARGE SCALE GENOMIC DNA]</scope>
    <source>
        <strain evidence="11 12">FC18</strain>
    </source>
</reference>
<dbReference type="InterPro" id="IPR036416">
    <property type="entry name" value="Pept_tRNA_hydro_sf"/>
</dbReference>
<evidence type="ECO:0000256" key="10">
    <source>
        <dbReference type="SAM" id="MobiDB-lite"/>
    </source>
</evidence>
<proteinExistence type="inferred from homology"/>
<keyword evidence="2 7" id="KW-0820">tRNA-binding</keyword>
<dbReference type="STRING" id="980251.GCA_001642875_04809"/>
<feature type="binding site" evidence="7">
    <location>
        <position position="135"/>
    </location>
    <ligand>
        <name>tRNA</name>
        <dbReference type="ChEBI" id="CHEBI:17843"/>
    </ligand>
</feature>
<evidence type="ECO:0000256" key="5">
    <source>
        <dbReference type="ARBA" id="ARBA00038063"/>
    </source>
</evidence>
<dbReference type="InterPro" id="IPR001328">
    <property type="entry name" value="Pept_tRNA_hydro"/>
</dbReference>
<organism evidence="11 12">
    <name type="scientific">Mariniblastus fucicola</name>
    <dbReference type="NCBI Taxonomy" id="980251"/>
    <lineage>
        <taxon>Bacteria</taxon>
        <taxon>Pseudomonadati</taxon>
        <taxon>Planctomycetota</taxon>
        <taxon>Planctomycetia</taxon>
        <taxon>Pirellulales</taxon>
        <taxon>Pirellulaceae</taxon>
        <taxon>Mariniblastus</taxon>
    </lineage>
</organism>
<comment type="subcellular location">
    <subcellularLocation>
        <location evidence="7">Cytoplasm</location>
    </subcellularLocation>
</comment>
<evidence type="ECO:0000256" key="7">
    <source>
        <dbReference type="HAMAP-Rule" id="MF_00083"/>
    </source>
</evidence>
<feature type="binding site" evidence="7">
    <location>
        <position position="87"/>
    </location>
    <ligand>
        <name>tRNA</name>
        <dbReference type="ChEBI" id="CHEBI:17843"/>
    </ligand>
</feature>
<feature type="site" description="Stabilizes the basic form of H active site to accept a proton" evidence="7">
    <location>
        <position position="114"/>
    </location>
</feature>
<feature type="binding site" evidence="7">
    <location>
        <position position="89"/>
    </location>
    <ligand>
        <name>tRNA</name>
        <dbReference type="ChEBI" id="CHEBI:17843"/>
    </ligand>
</feature>
<dbReference type="GO" id="GO:0004045">
    <property type="term" value="F:peptidyl-tRNA hydrolase activity"/>
    <property type="evidence" value="ECO:0007669"/>
    <property type="project" value="UniProtKB-UniRule"/>
</dbReference>
<dbReference type="GO" id="GO:0000049">
    <property type="term" value="F:tRNA binding"/>
    <property type="evidence" value="ECO:0007669"/>
    <property type="project" value="UniProtKB-UniRule"/>
</dbReference>
<keyword evidence="4 7" id="KW-0694">RNA-binding</keyword>
<dbReference type="SUPFAM" id="SSF53178">
    <property type="entry name" value="Peptidyl-tRNA hydrolase-like"/>
    <property type="match status" value="1"/>
</dbReference>
<evidence type="ECO:0000256" key="9">
    <source>
        <dbReference type="RuleBase" id="RU004320"/>
    </source>
</evidence>
<feature type="active site" description="Proton acceptor" evidence="7">
    <location>
        <position position="41"/>
    </location>
</feature>
<dbReference type="Gene3D" id="3.40.50.1470">
    <property type="entry name" value="Peptidyl-tRNA hydrolase"/>
    <property type="match status" value="1"/>
</dbReference>